<comment type="caution">
    <text evidence="1">The sequence shown here is derived from an EMBL/GenBank/DDBJ whole genome shotgun (WGS) entry which is preliminary data.</text>
</comment>
<dbReference type="RefSeq" id="WP_208242821.1">
    <property type="nucleotide sequence ID" value="NZ_JAGEPF010000012.1"/>
</dbReference>
<dbReference type="EMBL" id="JAGEPF010000012">
    <property type="protein sequence ID" value="MBO2459814.1"/>
    <property type="molecule type" value="Genomic_DNA"/>
</dbReference>
<evidence type="ECO:0008006" key="3">
    <source>
        <dbReference type="Google" id="ProtNLM"/>
    </source>
</evidence>
<accession>A0ABS3RSU3</accession>
<dbReference type="Proteomes" id="UP000680206">
    <property type="component" value="Unassembled WGS sequence"/>
</dbReference>
<evidence type="ECO:0000313" key="2">
    <source>
        <dbReference type="Proteomes" id="UP000680206"/>
    </source>
</evidence>
<reference evidence="1 2" key="1">
    <citation type="submission" date="2021-03" db="EMBL/GenBank/DDBJ databases">
        <title>Actinomadura violae sp. nov., isolated from lichen in Thailand.</title>
        <authorList>
            <person name="Kanchanasin P."/>
            <person name="Saeng-In P."/>
            <person name="Phongsopitanun W."/>
            <person name="Yuki M."/>
            <person name="Kudo T."/>
            <person name="Ohkuma M."/>
            <person name="Tanasupawat S."/>
        </authorList>
    </citation>
    <scope>NUCLEOTIDE SEQUENCE [LARGE SCALE GENOMIC DNA]</scope>
    <source>
        <strain evidence="1 2">LCR2-06</strain>
    </source>
</reference>
<name>A0ABS3RSU3_9ACTN</name>
<keyword evidence="2" id="KW-1185">Reference proteome</keyword>
<gene>
    <name evidence="1" type="ORF">J4709_19730</name>
</gene>
<proteinExistence type="predicted"/>
<evidence type="ECO:0000313" key="1">
    <source>
        <dbReference type="EMBL" id="MBO2459814.1"/>
    </source>
</evidence>
<sequence length="126" mass="13241">MPGWEFNEAAIADLVNAEGVQAAVDTVAAAAEAAAVKACPMNVGRLVATISIERDGAGRWVQYGNDTDARYAPYIEWGTRPHIITPSTKAALYWLGAHHPVARVHHPGTPAFRVITGAALQAAIGA</sequence>
<protein>
    <recommendedName>
        <fullName evidence="3">HK97 gp10 family phage protein</fullName>
    </recommendedName>
</protein>
<organism evidence="1 2">
    <name type="scientific">Actinomadura violacea</name>
    <dbReference type="NCBI Taxonomy" id="2819934"/>
    <lineage>
        <taxon>Bacteria</taxon>
        <taxon>Bacillati</taxon>
        <taxon>Actinomycetota</taxon>
        <taxon>Actinomycetes</taxon>
        <taxon>Streptosporangiales</taxon>
        <taxon>Thermomonosporaceae</taxon>
        <taxon>Actinomadura</taxon>
    </lineage>
</organism>